<evidence type="ECO:0000313" key="2">
    <source>
        <dbReference type="Proteomes" id="UP000579281"/>
    </source>
</evidence>
<evidence type="ECO:0000313" key="1">
    <source>
        <dbReference type="EMBL" id="MBB6218476.1"/>
    </source>
</evidence>
<accession>A0A841KXL0</accession>
<gene>
    <name evidence="1" type="ORF">HNQ80_004640</name>
</gene>
<dbReference type="Proteomes" id="UP000579281">
    <property type="component" value="Unassembled WGS sequence"/>
</dbReference>
<name>A0A841KXL0_9FIRM</name>
<sequence length="54" mass="6484">MSDHKIAFGAKKIAEKPVLRCNLLFSYKIYGRIERRKNCSRHRAERRAFVEEIF</sequence>
<proteinExistence type="predicted"/>
<protein>
    <submittedName>
        <fullName evidence="1">Uncharacterized protein</fullName>
    </submittedName>
</protein>
<organism evidence="1 2">
    <name type="scientific">Anaerosolibacter carboniphilus</name>
    <dbReference type="NCBI Taxonomy" id="1417629"/>
    <lineage>
        <taxon>Bacteria</taxon>
        <taxon>Bacillati</taxon>
        <taxon>Bacillota</taxon>
        <taxon>Clostridia</taxon>
        <taxon>Peptostreptococcales</taxon>
        <taxon>Thermotaleaceae</taxon>
        <taxon>Anaerosolibacter</taxon>
    </lineage>
</organism>
<dbReference type="AlphaFoldDB" id="A0A841KXL0"/>
<keyword evidence="2" id="KW-1185">Reference proteome</keyword>
<reference evidence="1 2" key="1">
    <citation type="submission" date="2020-08" db="EMBL/GenBank/DDBJ databases">
        <title>Genomic Encyclopedia of Type Strains, Phase IV (KMG-IV): sequencing the most valuable type-strain genomes for metagenomic binning, comparative biology and taxonomic classification.</title>
        <authorList>
            <person name="Goeker M."/>
        </authorList>
    </citation>
    <scope>NUCLEOTIDE SEQUENCE [LARGE SCALE GENOMIC DNA]</scope>
    <source>
        <strain evidence="1 2">DSM 103526</strain>
    </source>
</reference>
<comment type="caution">
    <text evidence="1">The sequence shown here is derived from an EMBL/GenBank/DDBJ whole genome shotgun (WGS) entry which is preliminary data.</text>
</comment>
<dbReference type="EMBL" id="JACHEN010000039">
    <property type="protein sequence ID" value="MBB6218476.1"/>
    <property type="molecule type" value="Genomic_DNA"/>
</dbReference>